<proteinExistence type="predicted"/>
<comment type="caution">
    <text evidence="2">The sequence shown here is derived from an EMBL/GenBank/DDBJ whole genome shotgun (WGS) entry which is preliminary data.</text>
</comment>
<feature type="region of interest" description="Disordered" evidence="1">
    <location>
        <begin position="56"/>
        <end position="124"/>
    </location>
</feature>
<dbReference type="Proteomes" id="UP000663826">
    <property type="component" value="Unassembled WGS sequence"/>
</dbReference>
<gene>
    <name evidence="2" type="ORF">RDB_LOCUS72080</name>
</gene>
<sequence length="289" mass="32309">MADGSVSGGLNPSKLKRSRDASPEEDDHAYEGNDTCPLCKTRATAGRHSFQLQAIVNHYDSKRPPHKRARADEAAGVGQGREDKAEIYPFGVAPPVNQLPDQNEEDEDEGDMDDFAEDEDEEGIDDGDLFQLLVGGRIVFPCGACRPGHHSGYTCPAPIPEPTDAIKDSETQDYLNGRRLIAEPQRGDRRVPFEEGLHNLPGMDHLFTDELKTEINRACEQHIACTRCSSYIPLDWPGRAQSICKGMIAIRCLKGRPNQLSQRKLLYQLQCLVRHKMQPNQLFYLQTLI</sequence>
<dbReference type="AlphaFoldDB" id="A0A8H3GBN0"/>
<protein>
    <submittedName>
        <fullName evidence="2">Uncharacterized protein</fullName>
    </submittedName>
</protein>
<feature type="region of interest" description="Disordered" evidence="1">
    <location>
        <begin position="1"/>
        <end position="40"/>
    </location>
</feature>
<evidence type="ECO:0000313" key="3">
    <source>
        <dbReference type="Proteomes" id="UP000663826"/>
    </source>
</evidence>
<organism evidence="2 3">
    <name type="scientific">Rhizoctonia solani</name>
    <dbReference type="NCBI Taxonomy" id="456999"/>
    <lineage>
        <taxon>Eukaryota</taxon>
        <taxon>Fungi</taxon>
        <taxon>Dikarya</taxon>
        <taxon>Basidiomycota</taxon>
        <taxon>Agaricomycotina</taxon>
        <taxon>Agaricomycetes</taxon>
        <taxon>Cantharellales</taxon>
        <taxon>Ceratobasidiaceae</taxon>
        <taxon>Rhizoctonia</taxon>
    </lineage>
</organism>
<feature type="compositionally biased region" description="Acidic residues" evidence="1">
    <location>
        <begin position="102"/>
        <end position="124"/>
    </location>
</feature>
<name>A0A8H3GBN0_9AGAM</name>
<accession>A0A8H3GBN0</accession>
<evidence type="ECO:0000313" key="2">
    <source>
        <dbReference type="EMBL" id="CAE6443145.1"/>
    </source>
</evidence>
<dbReference type="EMBL" id="CAJMWQ010001258">
    <property type="protein sequence ID" value="CAE6443145.1"/>
    <property type="molecule type" value="Genomic_DNA"/>
</dbReference>
<evidence type="ECO:0000256" key="1">
    <source>
        <dbReference type="SAM" id="MobiDB-lite"/>
    </source>
</evidence>
<reference evidence="2" key="1">
    <citation type="submission" date="2021-01" db="EMBL/GenBank/DDBJ databases">
        <authorList>
            <person name="Kaushik A."/>
        </authorList>
    </citation>
    <scope>NUCLEOTIDE SEQUENCE</scope>
    <source>
        <strain evidence="2">AG1-1B</strain>
    </source>
</reference>